<sequence length="73" mass="7626">MSNLPGGLSKMSDSTPTSTFIGRAVRSGAVALIGLAFRASTLIVRSRVTAISGRFSRLLRSRSPNSSTTLLTA</sequence>
<keyword evidence="1" id="KW-0812">Transmembrane</keyword>
<protein>
    <submittedName>
        <fullName evidence="2">Uncharacterized protein</fullName>
    </submittedName>
</protein>
<evidence type="ECO:0000256" key="1">
    <source>
        <dbReference type="SAM" id="Phobius"/>
    </source>
</evidence>
<comment type="caution">
    <text evidence="2">The sequence shown here is derived from an EMBL/GenBank/DDBJ whole genome shotgun (WGS) entry which is preliminary data.</text>
</comment>
<organism evidence="2 3">
    <name type="scientific">Micromonospora radicis</name>
    <dbReference type="NCBI Taxonomy" id="1894971"/>
    <lineage>
        <taxon>Bacteria</taxon>
        <taxon>Bacillati</taxon>
        <taxon>Actinomycetota</taxon>
        <taxon>Actinomycetes</taxon>
        <taxon>Micromonosporales</taxon>
        <taxon>Micromonosporaceae</taxon>
        <taxon>Micromonospora</taxon>
    </lineage>
</organism>
<accession>A0A418MQV7</accession>
<keyword evidence="1" id="KW-0472">Membrane</keyword>
<keyword evidence="1" id="KW-1133">Transmembrane helix</keyword>
<dbReference type="EMBL" id="QXEC01000022">
    <property type="protein sequence ID" value="RIV36020.1"/>
    <property type="molecule type" value="Genomic_DNA"/>
</dbReference>
<proteinExistence type="predicted"/>
<evidence type="ECO:0000313" key="2">
    <source>
        <dbReference type="EMBL" id="RIV36020.1"/>
    </source>
</evidence>
<dbReference type="Proteomes" id="UP000283832">
    <property type="component" value="Unassembled WGS sequence"/>
</dbReference>
<gene>
    <name evidence="2" type="ORF">D2L64_20460</name>
</gene>
<evidence type="ECO:0000313" key="3">
    <source>
        <dbReference type="Proteomes" id="UP000283832"/>
    </source>
</evidence>
<name>A0A418MQV7_9ACTN</name>
<keyword evidence="3" id="KW-1185">Reference proteome</keyword>
<feature type="transmembrane region" description="Helical" evidence="1">
    <location>
        <begin position="20"/>
        <end position="37"/>
    </location>
</feature>
<dbReference type="AlphaFoldDB" id="A0A418MQV7"/>
<reference evidence="2 3" key="1">
    <citation type="submission" date="2018-08" db="EMBL/GenBank/DDBJ databases">
        <title>Jishengella sp. nov., isolated from a root of Azadirachta indica A. Juss. var. siamensis Valenton.</title>
        <authorList>
            <person name="Kuncharoen N."/>
            <person name="Tanasupawat S."/>
            <person name="Kudo T."/>
            <person name="Ohkuma M."/>
        </authorList>
    </citation>
    <scope>NUCLEOTIDE SEQUENCE [LARGE SCALE GENOMIC DNA]</scope>
    <source>
        <strain evidence="2 3">AZ1-13</strain>
    </source>
</reference>